<dbReference type="Proteomes" id="UP001358586">
    <property type="component" value="Chromosome 7"/>
</dbReference>
<dbReference type="PANTHER" id="PTHR31973:SF195">
    <property type="entry name" value="MUDR FAMILY TRANSPOSASE"/>
    <property type="match status" value="1"/>
</dbReference>
<dbReference type="PANTHER" id="PTHR31973">
    <property type="entry name" value="POLYPROTEIN, PUTATIVE-RELATED"/>
    <property type="match status" value="1"/>
</dbReference>
<dbReference type="Pfam" id="PF03108">
    <property type="entry name" value="DBD_Tnp_Mut"/>
    <property type="match status" value="1"/>
</dbReference>
<comment type="caution">
    <text evidence="2">The sequence shown here is derived from an EMBL/GenBank/DDBJ whole genome shotgun (WGS) entry which is preliminary data.</text>
</comment>
<feature type="domain" description="Transposase MuDR plant" evidence="1">
    <location>
        <begin position="1"/>
        <end position="66"/>
    </location>
</feature>
<proteinExistence type="predicted"/>
<organism evidence="2 3">
    <name type="scientific">Gossypium arboreum</name>
    <name type="common">Tree cotton</name>
    <name type="synonym">Gossypium nanking</name>
    <dbReference type="NCBI Taxonomy" id="29729"/>
    <lineage>
        <taxon>Eukaryota</taxon>
        <taxon>Viridiplantae</taxon>
        <taxon>Streptophyta</taxon>
        <taxon>Embryophyta</taxon>
        <taxon>Tracheophyta</taxon>
        <taxon>Spermatophyta</taxon>
        <taxon>Magnoliopsida</taxon>
        <taxon>eudicotyledons</taxon>
        <taxon>Gunneridae</taxon>
        <taxon>Pentapetalae</taxon>
        <taxon>rosids</taxon>
        <taxon>malvids</taxon>
        <taxon>Malvales</taxon>
        <taxon>Malvaceae</taxon>
        <taxon>Malvoideae</taxon>
        <taxon>Gossypium</taxon>
    </lineage>
</organism>
<evidence type="ECO:0000313" key="2">
    <source>
        <dbReference type="EMBL" id="KAK5819353.1"/>
    </source>
</evidence>
<reference evidence="2 3" key="1">
    <citation type="submission" date="2023-03" db="EMBL/GenBank/DDBJ databases">
        <title>WGS of Gossypium arboreum.</title>
        <authorList>
            <person name="Yu D."/>
        </authorList>
    </citation>
    <scope>NUCLEOTIDE SEQUENCE [LARGE SCALE GENOMIC DNA]</scope>
    <source>
        <tissue evidence="2">Leaf</tissue>
    </source>
</reference>
<evidence type="ECO:0000259" key="1">
    <source>
        <dbReference type="Pfam" id="PF03108"/>
    </source>
</evidence>
<dbReference type="InterPro" id="IPR004332">
    <property type="entry name" value="Transposase_MuDR"/>
</dbReference>
<accession>A0ABR0PDT4</accession>
<keyword evidence="3" id="KW-1185">Reference proteome</keyword>
<dbReference type="EMBL" id="JARKNE010000007">
    <property type="protein sequence ID" value="KAK5819353.1"/>
    <property type="molecule type" value="Genomic_DNA"/>
</dbReference>
<evidence type="ECO:0000313" key="3">
    <source>
        <dbReference type="Proteomes" id="UP001358586"/>
    </source>
</evidence>
<sequence length="165" mass="19709">MEVGMEYPNKDVFLTALKWYSIKNGVNYCITNPRSKKFKGTCATKDRRCKWKIMFSYQKKTRMWMIKKYPNPHTYVVMGASPRIEISMLIANIRSQYQYTSMYYKVWVAKQKAMEKLHHGWEGSYNYLQQWCSVLNRYILGTITDLEMHPGYYGDQLIPGKRVFH</sequence>
<gene>
    <name evidence="2" type="ORF">PVK06_024343</name>
</gene>
<name>A0ABR0PDT4_GOSAR</name>
<protein>
    <recommendedName>
        <fullName evidence="1">Transposase MuDR plant domain-containing protein</fullName>
    </recommendedName>
</protein>